<dbReference type="GO" id="GO:1990961">
    <property type="term" value="P:xenobiotic detoxification by transmembrane export across the plasma membrane"/>
    <property type="evidence" value="ECO:0007669"/>
    <property type="project" value="TreeGrafter"/>
</dbReference>
<feature type="transmembrane region" description="Helical" evidence="6">
    <location>
        <begin position="341"/>
        <end position="363"/>
    </location>
</feature>
<feature type="domain" description="Major facilitator superfamily (MFS) profile" evidence="7">
    <location>
        <begin position="10"/>
        <end position="399"/>
    </location>
</feature>
<keyword evidence="5 6" id="KW-0472">Membrane</keyword>
<comment type="subcellular location">
    <subcellularLocation>
        <location evidence="1">Membrane</location>
        <topology evidence="1">Multi-pass membrane protein</topology>
    </subcellularLocation>
</comment>
<dbReference type="PANTHER" id="PTHR23502:SF132">
    <property type="entry name" value="POLYAMINE TRANSPORTER 2-RELATED"/>
    <property type="match status" value="1"/>
</dbReference>
<feature type="transmembrane region" description="Helical" evidence="6">
    <location>
        <begin position="75"/>
        <end position="95"/>
    </location>
</feature>
<feature type="transmembrane region" description="Helical" evidence="6">
    <location>
        <begin position="207"/>
        <end position="231"/>
    </location>
</feature>
<keyword evidence="9" id="KW-1185">Reference proteome</keyword>
<dbReference type="RefSeq" id="WP_371860779.1">
    <property type="nucleotide sequence ID" value="NZ_BAOJ01000042.1"/>
</dbReference>
<dbReference type="EMBL" id="BJXJ01000013">
    <property type="protein sequence ID" value="GEM75546.1"/>
    <property type="molecule type" value="Genomic_DNA"/>
</dbReference>
<name>A0A511QEC7_9VIBR</name>
<gene>
    <name evidence="8" type="ORF">VSA01S_16580</name>
</gene>
<evidence type="ECO:0000256" key="3">
    <source>
        <dbReference type="ARBA" id="ARBA00022692"/>
    </source>
</evidence>
<dbReference type="AlphaFoldDB" id="A0A511QEC7"/>
<keyword evidence="4 6" id="KW-1133">Transmembrane helix</keyword>
<sequence length="401" mass="43555">MVSFMSKAQIILISFIMALSYFFSSSMYAPSLPDIESSLQTTGTLTQQSLSFFFIALAVSQLSCGPLSERYGRKPIALISALIFLAGSAVCLSATNIQTLLFGRVVQGIGVGGLYLLCRTILQDSFNKSELMGILAWYGVLFMGLPGLTPVLGGYIAGHYGWQGNFVFMAILAAFILLVVTLKQKETIAKKNPHAIKPKQMLKDYTLIISHPIFLSYLAMMISGTSCILLFQVTGSFVAQKQYGLSVEQFSHGLLVLMASSVTSRLFWNSFLKNKITENMTLALGVLIQVVGGLLSIYSVALQSYPILVVSFAIFACGSTFLTTVASVSALYLFPNHRGQVGALYGALQMLGAFGFTLGLSALPTDQTTMIIASWFLIMMSTVALLKIIISSRRIKEEKSI</sequence>
<dbReference type="Gene3D" id="1.20.1720.10">
    <property type="entry name" value="Multidrug resistance protein D"/>
    <property type="match status" value="1"/>
</dbReference>
<feature type="transmembrane region" description="Helical" evidence="6">
    <location>
        <begin position="162"/>
        <end position="182"/>
    </location>
</feature>
<dbReference type="InterPro" id="IPR011701">
    <property type="entry name" value="MFS"/>
</dbReference>
<dbReference type="InterPro" id="IPR036259">
    <property type="entry name" value="MFS_trans_sf"/>
</dbReference>
<feature type="transmembrane region" description="Helical" evidence="6">
    <location>
        <begin position="134"/>
        <end position="156"/>
    </location>
</feature>
<feature type="transmembrane region" description="Helical" evidence="6">
    <location>
        <begin position="369"/>
        <end position="390"/>
    </location>
</feature>
<feature type="transmembrane region" description="Helical" evidence="6">
    <location>
        <begin position="307"/>
        <end position="334"/>
    </location>
</feature>
<comment type="caution">
    <text evidence="8">The sequence shown here is derived from an EMBL/GenBank/DDBJ whole genome shotgun (WGS) entry which is preliminary data.</text>
</comment>
<proteinExistence type="predicted"/>
<evidence type="ECO:0000256" key="6">
    <source>
        <dbReference type="SAM" id="Phobius"/>
    </source>
</evidence>
<keyword evidence="3 6" id="KW-0812">Transmembrane</keyword>
<evidence type="ECO:0000256" key="5">
    <source>
        <dbReference type="ARBA" id="ARBA00023136"/>
    </source>
</evidence>
<organism evidence="8 9">
    <name type="scientific">Vibrio sagamiensis NBRC 104589</name>
    <dbReference type="NCBI Taxonomy" id="1219064"/>
    <lineage>
        <taxon>Bacteria</taxon>
        <taxon>Pseudomonadati</taxon>
        <taxon>Pseudomonadota</taxon>
        <taxon>Gammaproteobacteria</taxon>
        <taxon>Vibrionales</taxon>
        <taxon>Vibrionaceae</taxon>
        <taxon>Vibrio</taxon>
    </lineage>
</organism>
<keyword evidence="2" id="KW-0813">Transport</keyword>
<feature type="transmembrane region" description="Helical" evidence="6">
    <location>
        <begin position="12"/>
        <end position="29"/>
    </location>
</feature>
<dbReference type="PROSITE" id="PS50850">
    <property type="entry name" value="MFS"/>
    <property type="match status" value="1"/>
</dbReference>
<evidence type="ECO:0000256" key="1">
    <source>
        <dbReference type="ARBA" id="ARBA00004141"/>
    </source>
</evidence>
<feature type="transmembrane region" description="Helical" evidence="6">
    <location>
        <begin position="101"/>
        <end position="122"/>
    </location>
</feature>
<feature type="transmembrane region" description="Helical" evidence="6">
    <location>
        <begin position="49"/>
        <end position="68"/>
    </location>
</feature>
<accession>A0A511QEC7</accession>
<feature type="transmembrane region" description="Helical" evidence="6">
    <location>
        <begin position="280"/>
        <end position="301"/>
    </location>
</feature>
<dbReference type="Proteomes" id="UP000321922">
    <property type="component" value="Unassembled WGS sequence"/>
</dbReference>
<reference evidence="8 9" key="1">
    <citation type="submission" date="2019-07" db="EMBL/GenBank/DDBJ databases">
        <title>Whole genome shotgun sequence of Vibrio sagamiensis NBRC 104589.</title>
        <authorList>
            <person name="Hosoyama A."/>
            <person name="Uohara A."/>
            <person name="Ohji S."/>
            <person name="Ichikawa N."/>
        </authorList>
    </citation>
    <scope>NUCLEOTIDE SEQUENCE [LARGE SCALE GENOMIC DNA]</scope>
    <source>
        <strain evidence="8 9">NBRC 104589</strain>
    </source>
</reference>
<dbReference type="SUPFAM" id="SSF103473">
    <property type="entry name" value="MFS general substrate transporter"/>
    <property type="match status" value="1"/>
</dbReference>
<evidence type="ECO:0000256" key="2">
    <source>
        <dbReference type="ARBA" id="ARBA00022448"/>
    </source>
</evidence>
<protein>
    <submittedName>
        <fullName evidence="8">Bcr/CflA family drug resistance efflux transporter</fullName>
    </submittedName>
</protein>
<dbReference type="Pfam" id="PF07690">
    <property type="entry name" value="MFS_1"/>
    <property type="match status" value="1"/>
</dbReference>
<evidence type="ECO:0000313" key="9">
    <source>
        <dbReference type="Proteomes" id="UP000321922"/>
    </source>
</evidence>
<evidence type="ECO:0000313" key="8">
    <source>
        <dbReference type="EMBL" id="GEM75546.1"/>
    </source>
</evidence>
<dbReference type="GO" id="GO:0005886">
    <property type="term" value="C:plasma membrane"/>
    <property type="evidence" value="ECO:0007669"/>
    <property type="project" value="TreeGrafter"/>
</dbReference>
<evidence type="ECO:0000256" key="4">
    <source>
        <dbReference type="ARBA" id="ARBA00022989"/>
    </source>
</evidence>
<dbReference type="PANTHER" id="PTHR23502">
    <property type="entry name" value="MAJOR FACILITATOR SUPERFAMILY"/>
    <property type="match status" value="1"/>
</dbReference>
<dbReference type="InterPro" id="IPR020846">
    <property type="entry name" value="MFS_dom"/>
</dbReference>
<feature type="transmembrane region" description="Helical" evidence="6">
    <location>
        <begin position="251"/>
        <end position="268"/>
    </location>
</feature>
<evidence type="ECO:0000259" key="7">
    <source>
        <dbReference type="PROSITE" id="PS50850"/>
    </source>
</evidence>
<dbReference type="GO" id="GO:0022857">
    <property type="term" value="F:transmembrane transporter activity"/>
    <property type="evidence" value="ECO:0007669"/>
    <property type="project" value="InterPro"/>
</dbReference>